<reference evidence="2 3" key="1">
    <citation type="journal article" date="2016" name="Fungal Biol.">
        <title>The genome of Xylona heveae provides a window into fungal endophytism.</title>
        <authorList>
            <person name="Gazis R."/>
            <person name="Kuo A."/>
            <person name="Riley R."/>
            <person name="LaButti K."/>
            <person name="Lipzen A."/>
            <person name="Lin J."/>
            <person name="Amirebrahimi M."/>
            <person name="Hesse C.N."/>
            <person name="Spatafora J.W."/>
            <person name="Henrissat B."/>
            <person name="Hainaut M."/>
            <person name="Grigoriev I.V."/>
            <person name="Hibbett D.S."/>
        </authorList>
    </citation>
    <scope>NUCLEOTIDE SEQUENCE [LARGE SCALE GENOMIC DNA]</scope>
    <source>
        <strain evidence="2 3">TC161</strain>
    </source>
</reference>
<dbReference type="EMBL" id="KV407457">
    <property type="protein sequence ID" value="KZF23426.1"/>
    <property type="molecule type" value="Genomic_DNA"/>
</dbReference>
<sequence length="159" mass="18545">MSTRLPRLPREPKPFLSFAHTHTCIHMLFCTGTRIESNRRRKIGQLIICVLIFKIFVALNTEGSKIRKGEKCFKRTETKRVLNKQKRKRKSEKGKLFGANYKTWIEKKSPVEENGGREKRKERIEKERSGDSICAEKKISLVQSMRRAKGKGEKKIRGD</sequence>
<accession>A0A165HFD1</accession>
<keyword evidence="3" id="KW-1185">Reference proteome</keyword>
<evidence type="ECO:0000313" key="3">
    <source>
        <dbReference type="Proteomes" id="UP000076632"/>
    </source>
</evidence>
<evidence type="ECO:0000313" key="2">
    <source>
        <dbReference type="EMBL" id="KZF23426.1"/>
    </source>
</evidence>
<evidence type="ECO:0000256" key="1">
    <source>
        <dbReference type="SAM" id="MobiDB-lite"/>
    </source>
</evidence>
<proteinExistence type="predicted"/>
<dbReference type="AlphaFoldDB" id="A0A165HFD1"/>
<dbReference type="InParanoid" id="A0A165HFD1"/>
<name>A0A165HFD1_XYLHT</name>
<protein>
    <submittedName>
        <fullName evidence="2">Uncharacterized protein</fullName>
    </submittedName>
</protein>
<organism evidence="2 3">
    <name type="scientific">Xylona heveae (strain CBS 132557 / TC161)</name>
    <dbReference type="NCBI Taxonomy" id="1328760"/>
    <lineage>
        <taxon>Eukaryota</taxon>
        <taxon>Fungi</taxon>
        <taxon>Dikarya</taxon>
        <taxon>Ascomycota</taxon>
        <taxon>Pezizomycotina</taxon>
        <taxon>Xylonomycetes</taxon>
        <taxon>Xylonales</taxon>
        <taxon>Xylonaceae</taxon>
        <taxon>Xylona</taxon>
    </lineage>
</organism>
<dbReference type="GeneID" id="28894081"/>
<dbReference type="RefSeq" id="XP_018188981.1">
    <property type="nucleotide sequence ID" value="XM_018328944.1"/>
</dbReference>
<dbReference type="Proteomes" id="UP000076632">
    <property type="component" value="Unassembled WGS sequence"/>
</dbReference>
<feature type="region of interest" description="Disordered" evidence="1">
    <location>
        <begin position="108"/>
        <end position="131"/>
    </location>
</feature>
<gene>
    <name evidence="2" type="ORF">L228DRAFT_115871</name>
</gene>